<dbReference type="Proteomes" id="UP001596996">
    <property type="component" value="Unassembled WGS sequence"/>
</dbReference>
<accession>A0ABW3I9N4</accession>
<organism evidence="2 3">
    <name type="scientific">Seminibacterium arietis</name>
    <dbReference type="NCBI Taxonomy" id="1173502"/>
    <lineage>
        <taxon>Bacteria</taxon>
        <taxon>Pseudomonadati</taxon>
        <taxon>Pseudomonadota</taxon>
        <taxon>Gammaproteobacteria</taxon>
        <taxon>Pasteurellales</taxon>
        <taxon>Pasteurellaceae</taxon>
        <taxon>Seminibacterium</taxon>
    </lineage>
</organism>
<name>A0ABW3I9N4_9PAST</name>
<dbReference type="EMBL" id="JBHTJN010000011">
    <property type="protein sequence ID" value="MFD0966498.1"/>
    <property type="molecule type" value="Genomic_DNA"/>
</dbReference>
<dbReference type="InterPro" id="IPR005583">
    <property type="entry name" value="YaaA"/>
</dbReference>
<dbReference type="PANTHER" id="PTHR30283:SF4">
    <property type="entry name" value="PEROXIDE STRESS RESISTANCE PROTEIN YAAA"/>
    <property type="match status" value="1"/>
</dbReference>
<gene>
    <name evidence="2" type="primary">yaaA</name>
    <name evidence="2" type="ORF">ACFQ02_06540</name>
</gene>
<comment type="caution">
    <text evidence="2">The sequence shown here is derived from an EMBL/GenBank/DDBJ whole genome shotgun (WGS) entry which is preliminary data.</text>
</comment>
<dbReference type="HAMAP" id="MF_00652">
    <property type="entry name" value="UPF0246"/>
    <property type="match status" value="1"/>
</dbReference>
<proteinExistence type="inferred from homology"/>
<evidence type="ECO:0000313" key="2">
    <source>
        <dbReference type="EMBL" id="MFD0966498.1"/>
    </source>
</evidence>
<dbReference type="Pfam" id="PF03883">
    <property type="entry name" value="H2O2_YaaD"/>
    <property type="match status" value="1"/>
</dbReference>
<dbReference type="NCBIfam" id="NF002542">
    <property type="entry name" value="PRK02101.1-3"/>
    <property type="match status" value="1"/>
</dbReference>
<dbReference type="NCBIfam" id="NF002541">
    <property type="entry name" value="PRK02101.1-1"/>
    <property type="match status" value="1"/>
</dbReference>
<reference evidence="3" key="1">
    <citation type="journal article" date="2019" name="Int. J. Syst. Evol. Microbiol.">
        <title>The Global Catalogue of Microorganisms (GCM) 10K type strain sequencing project: providing services to taxonomists for standard genome sequencing and annotation.</title>
        <authorList>
            <consortium name="The Broad Institute Genomics Platform"/>
            <consortium name="The Broad Institute Genome Sequencing Center for Infectious Disease"/>
            <person name="Wu L."/>
            <person name="Ma J."/>
        </authorList>
    </citation>
    <scope>NUCLEOTIDE SEQUENCE [LARGE SCALE GENOMIC DNA]</scope>
    <source>
        <strain evidence="3">CCUG 61707</strain>
    </source>
</reference>
<evidence type="ECO:0000313" key="3">
    <source>
        <dbReference type="Proteomes" id="UP001596996"/>
    </source>
</evidence>
<comment type="similarity">
    <text evidence="1">Belongs to the UPF0246 family.</text>
</comment>
<dbReference type="PANTHER" id="PTHR30283">
    <property type="entry name" value="PEROXIDE STRESS RESPONSE PROTEIN YAAA"/>
    <property type="match status" value="1"/>
</dbReference>
<protein>
    <recommendedName>
        <fullName evidence="1">UPF0246 protein ACFQ02_06540</fullName>
    </recommendedName>
</protein>
<evidence type="ECO:0000256" key="1">
    <source>
        <dbReference type="HAMAP-Rule" id="MF_00652"/>
    </source>
</evidence>
<sequence length="263" mass="30024">MLVIISPAKTLNCNTALPKDLADKLAYSQPSLTNYSEQLIRICRQFSPNELASLMSISDKLAGLNVARFAEWQKEHDEQNSRAAIYAFNGDVYTGLSAETLNIDEIGFAQQNLRILSGLYGLLRPLDLIQPYRLEMGTKLANAKGNDLYAFWGDKIAQLIQKTLDNQNERTLINLASDEYYKAVQGDKLRVNVIKPIFLDFRNGKYKIISFYAKKARGLMCRYIIQNRLMEAEQLKEFDLGGYWFDTESSTANEFVFKRDLSE</sequence>
<keyword evidence="3" id="KW-1185">Reference proteome</keyword>
<dbReference type="RefSeq" id="WP_380820803.1">
    <property type="nucleotide sequence ID" value="NZ_JBHTJN010000011.1"/>
</dbReference>